<dbReference type="eggNOG" id="COG0476">
    <property type="taxonomic scope" value="Bacteria"/>
</dbReference>
<organism evidence="2 3">
    <name type="scientific">Syntrophotalea carbinolica (strain DSM 2380 / NBRC 103641 / GraBd1)</name>
    <name type="common">Pelobacter carbinolicus</name>
    <dbReference type="NCBI Taxonomy" id="338963"/>
    <lineage>
        <taxon>Bacteria</taxon>
        <taxon>Pseudomonadati</taxon>
        <taxon>Thermodesulfobacteriota</taxon>
        <taxon>Desulfuromonadia</taxon>
        <taxon>Desulfuromonadales</taxon>
        <taxon>Syntrophotaleaceae</taxon>
        <taxon>Syntrophotalea</taxon>
    </lineage>
</organism>
<dbReference type="GO" id="GO:0061504">
    <property type="term" value="P:cyclic threonylcarbamoyladenosine biosynthetic process"/>
    <property type="evidence" value="ECO:0007669"/>
    <property type="project" value="TreeGrafter"/>
</dbReference>
<dbReference type="RefSeq" id="WP_011341454.1">
    <property type="nucleotide sequence ID" value="NC_007498.2"/>
</dbReference>
<dbReference type="Pfam" id="PF00899">
    <property type="entry name" value="ThiF"/>
    <property type="match status" value="1"/>
</dbReference>
<dbReference type="AlphaFoldDB" id="Q3A3U4"/>
<reference evidence="2 3" key="2">
    <citation type="journal article" date="2012" name="BMC Genomics">
        <title>The genome of Pelobacter carbinolicus reveals surprising metabolic capabilities and physiological features.</title>
        <authorList>
            <person name="Aklujkar M."/>
            <person name="Haveman S.A."/>
            <person name="Didonato R.Jr."/>
            <person name="Chertkov O."/>
            <person name="Han C.S."/>
            <person name="Land M.L."/>
            <person name="Brown P."/>
            <person name="Lovley D.R."/>
        </authorList>
    </citation>
    <scope>NUCLEOTIDE SEQUENCE [LARGE SCALE GENOMIC DNA]</scope>
    <source>
        <strain evidence="3">DSM 2380 / NBRC 103641 / GraBd1</strain>
    </source>
</reference>
<dbReference type="InterPro" id="IPR000594">
    <property type="entry name" value="ThiF_NAD_FAD-bd"/>
</dbReference>
<dbReference type="OrthoDB" id="9804286at2"/>
<dbReference type="InterPro" id="IPR045886">
    <property type="entry name" value="ThiF/MoeB/HesA"/>
</dbReference>
<dbReference type="GO" id="GO:0008641">
    <property type="term" value="F:ubiquitin-like modifier activating enzyme activity"/>
    <property type="evidence" value="ECO:0007669"/>
    <property type="project" value="InterPro"/>
</dbReference>
<dbReference type="Gene3D" id="3.40.50.720">
    <property type="entry name" value="NAD(P)-binding Rossmann-like Domain"/>
    <property type="match status" value="1"/>
</dbReference>
<proteinExistence type="predicted"/>
<dbReference type="CDD" id="cd00757">
    <property type="entry name" value="ThiF_MoeB_HesA_family"/>
    <property type="match status" value="1"/>
</dbReference>
<reference evidence="3" key="1">
    <citation type="submission" date="2005-10" db="EMBL/GenBank/DDBJ databases">
        <title>Complete sequence of Pelobacter carbinolicus DSM 2380.</title>
        <authorList>
            <person name="Copeland A."/>
            <person name="Lucas S."/>
            <person name="Lapidus A."/>
            <person name="Barry K."/>
            <person name="Detter J.C."/>
            <person name="Glavina T."/>
            <person name="Hammon N."/>
            <person name="Israni S."/>
            <person name="Pitluck S."/>
            <person name="Chertkov O."/>
            <person name="Schmutz J."/>
            <person name="Larimer F."/>
            <person name="Land M."/>
            <person name="Kyrpides N."/>
            <person name="Ivanova N."/>
            <person name="Richardson P."/>
        </authorList>
    </citation>
    <scope>NUCLEOTIDE SEQUENCE [LARGE SCALE GENOMIC DNA]</scope>
    <source>
        <strain evidence="3">DSM 2380 / NBRC 103641 / GraBd1</strain>
    </source>
</reference>
<dbReference type="HOGENOM" id="CLU_013325_10_4_7"/>
<dbReference type="InterPro" id="IPR035985">
    <property type="entry name" value="Ubiquitin-activating_enz"/>
</dbReference>
<gene>
    <name evidence="2" type="primary">moeB-2</name>
    <name evidence="2" type="ordered locus">Pcar_1720</name>
</gene>
<accession>Q3A3U4</accession>
<evidence type="ECO:0000313" key="2">
    <source>
        <dbReference type="EMBL" id="ABA88963.1"/>
    </source>
</evidence>
<keyword evidence="3" id="KW-1185">Reference proteome</keyword>
<dbReference type="SUPFAM" id="SSF69572">
    <property type="entry name" value="Activating enzymes of the ubiquitin-like proteins"/>
    <property type="match status" value="1"/>
</dbReference>
<evidence type="ECO:0000313" key="3">
    <source>
        <dbReference type="Proteomes" id="UP000002534"/>
    </source>
</evidence>
<name>Q3A3U4_SYNC1</name>
<dbReference type="STRING" id="338963.Pcar_1720"/>
<dbReference type="EMBL" id="CP000142">
    <property type="protein sequence ID" value="ABA88963.1"/>
    <property type="molecule type" value="Genomic_DNA"/>
</dbReference>
<protein>
    <submittedName>
        <fullName evidence="2">Molybdopterin biosynthesis sulfur carrier protein sulfurylase</fullName>
    </submittedName>
</protein>
<dbReference type="GO" id="GO:0061503">
    <property type="term" value="F:tRNA threonylcarbamoyladenosine dehydratase"/>
    <property type="evidence" value="ECO:0007669"/>
    <property type="project" value="TreeGrafter"/>
</dbReference>
<evidence type="ECO:0000259" key="1">
    <source>
        <dbReference type="Pfam" id="PF00899"/>
    </source>
</evidence>
<dbReference type="KEGG" id="pca:Pcar_1720"/>
<dbReference type="PANTHER" id="PTHR43267:SF1">
    <property type="entry name" value="TRNA THREONYLCARBAMOYLADENOSINE DEHYDRATASE"/>
    <property type="match status" value="1"/>
</dbReference>
<dbReference type="PANTHER" id="PTHR43267">
    <property type="entry name" value="TRNA THREONYLCARBAMOYLADENOSINE DEHYDRATASE"/>
    <property type="match status" value="1"/>
</dbReference>
<sequence>MADLIHFLKASVQGDLVSWASQVAASERYGLSIAEVEKAILELGLLPARYQRNRNMISTRQQLRLFQSHAVVIGCGGLGGYVLEQLARLGVGKITAIDPDTFEEHNLNRQLLSSPRLLGHAKVDVAANRITDINPAVNLIPVRAAFGAENGAELVAGADVVVDAVDNVPARLALANICGKSGIPLVHGAIAGWYGHVATQYPGDTTLQKIYSRFQDSSGVESELGNPSFTPGVAASFQVAEACKVLIDEGDSLRHRKLHLNLLDMEVVEVPF</sequence>
<dbReference type="Proteomes" id="UP000002534">
    <property type="component" value="Chromosome"/>
</dbReference>
<feature type="domain" description="THIF-type NAD/FAD binding fold" evidence="1">
    <location>
        <begin position="50"/>
        <end position="267"/>
    </location>
</feature>